<feature type="region of interest" description="Disordered" evidence="1">
    <location>
        <begin position="402"/>
        <end position="421"/>
    </location>
</feature>
<dbReference type="Gene3D" id="3.10.450.50">
    <property type="match status" value="1"/>
</dbReference>
<reference evidence="2" key="1">
    <citation type="journal article" date="2020" name="bioRxiv">
        <title>Comparative genomics of Chlamydomonas.</title>
        <authorList>
            <person name="Craig R.J."/>
            <person name="Hasan A.R."/>
            <person name="Ness R.W."/>
            <person name="Keightley P.D."/>
        </authorList>
    </citation>
    <scope>NUCLEOTIDE SEQUENCE</scope>
    <source>
        <strain evidence="2">CCAP 11/70</strain>
    </source>
</reference>
<proteinExistence type="predicted"/>
<accession>A0A836BNU6</accession>
<dbReference type="EMBL" id="JAEHOE010000170">
    <property type="protein sequence ID" value="KAG2483641.1"/>
    <property type="molecule type" value="Genomic_DNA"/>
</dbReference>
<dbReference type="InterPro" id="IPR032710">
    <property type="entry name" value="NTF2-like_dom_sf"/>
</dbReference>
<feature type="region of interest" description="Disordered" evidence="1">
    <location>
        <begin position="1"/>
        <end position="27"/>
    </location>
</feature>
<name>A0A836BNU6_9CHLO</name>
<comment type="caution">
    <text evidence="2">The sequence shown here is derived from an EMBL/GenBank/DDBJ whole genome shotgun (WGS) entry which is preliminary data.</text>
</comment>
<evidence type="ECO:0000313" key="2">
    <source>
        <dbReference type="EMBL" id="KAG2483641.1"/>
    </source>
</evidence>
<dbReference type="SUPFAM" id="SSF54427">
    <property type="entry name" value="NTF2-like"/>
    <property type="match status" value="1"/>
</dbReference>
<sequence length="421" mass="43890">MADVAAAPPPPAMPGQGGLAPSSPAALSGDSVEAQRLATVTSFLQDLCSGLSRDTGRKLSLEQVSELASMHLAPDCTVHVDGLLGAIPPTQGPEAFTAFIQQERAAYRTVSLEPLLAAVSPDCDVAFALSAFRMKNTGPWHGQPPSGRTSAGFRLDELRFNAAGQVAEAWCNRQLFEEERPLMIRDPSRHHPAAFDPTLLQNVPAPQGGSSDESAQLMSPQQLTNMAGLWAEAWNVSADVGEPDPSQLDALVDPDFQMLDALGLTGDDGQDHPYTAIHSLEDAKRVLLTMAKKYDINETVQTMAVKPGSNAVFVHWQASERGGARRALLNPLPAAAAAEAAESAGAGGSAAAGGADIAASAASTAAAGPYKAEACDLLIFNPSSGKLRAVLQFRKPLGSDRRGVLMADTSPAGPPEATMAE</sequence>
<protein>
    <submittedName>
        <fullName evidence="2">Uncharacterized protein</fullName>
    </submittedName>
</protein>
<dbReference type="OrthoDB" id="537761at2759"/>
<dbReference type="Proteomes" id="UP000612055">
    <property type="component" value="Unassembled WGS sequence"/>
</dbReference>
<gene>
    <name evidence="2" type="ORF">HYH03_017518</name>
</gene>
<evidence type="ECO:0000313" key="3">
    <source>
        <dbReference type="Proteomes" id="UP000612055"/>
    </source>
</evidence>
<keyword evidence="3" id="KW-1185">Reference proteome</keyword>
<dbReference type="AlphaFoldDB" id="A0A836BNU6"/>
<organism evidence="2 3">
    <name type="scientific">Edaphochlamys debaryana</name>
    <dbReference type="NCBI Taxonomy" id="47281"/>
    <lineage>
        <taxon>Eukaryota</taxon>
        <taxon>Viridiplantae</taxon>
        <taxon>Chlorophyta</taxon>
        <taxon>core chlorophytes</taxon>
        <taxon>Chlorophyceae</taxon>
        <taxon>CS clade</taxon>
        <taxon>Chlamydomonadales</taxon>
        <taxon>Chlamydomonadales incertae sedis</taxon>
        <taxon>Edaphochlamys</taxon>
    </lineage>
</organism>
<evidence type="ECO:0000256" key="1">
    <source>
        <dbReference type="SAM" id="MobiDB-lite"/>
    </source>
</evidence>